<dbReference type="Gene3D" id="1.50.10.130">
    <property type="entry name" value="Terpene synthase, N-terminal domain"/>
    <property type="match status" value="1"/>
</dbReference>
<dbReference type="PANTHER" id="PTHR31225">
    <property type="entry name" value="OS04G0344100 PROTEIN-RELATED"/>
    <property type="match status" value="1"/>
</dbReference>
<dbReference type="InterPro" id="IPR001906">
    <property type="entry name" value="Terpene_synth_N"/>
</dbReference>
<evidence type="ECO:0000313" key="7">
    <source>
        <dbReference type="EMBL" id="KAF8674454.1"/>
    </source>
</evidence>
<comment type="cofactor">
    <cofactor evidence="2">
        <name>Mg(2+)</name>
        <dbReference type="ChEBI" id="CHEBI:18420"/>
    </cofactor>
</comment>
<comment type="caution">
    <text evidence="7">The sequence shown here is derived from an EMBL/GenBank/DDBJ whole genome shotgun (WGS) entry which is preliminary data.</text>
</comment>
<dbReference type="GO" id="GO:0010333">
    <property type="term" value="F:terpene synthase activity"/>
    <property type="evidence" value="ECO:0007669"/>
    <property type="project" value="InterPro"/>
</dbReference>
<dbReference type="AlphaFoldDB" id="A0A835AWY3"/>
<evidence type="ECO:0000256" key="1">
    <source>
        <dbReference type="ARBA" id="ARBA00001936"/>
    </source>
</evidence>
<reference evidence="7" key="1">
    <citation type="submission" date="2020-07" db="EMBL/GenBank/DDBJ databases">
        <title>Genome sequence and genetic diversity analysis of an under-domesticated orphan crop, white fonio (Digitaria exilis).</title>
        <authorList>
            <person name="Bennetzen J.L."/>
            <person name="Chen S."/>
            <person name="Ma X."/>
            <person name="Wang X."/>
            <person name="Yssel A.E.J."/>
            <person name="Chaluvadi S.R."/>
            <person name="Johnson M."/>
            <person name="Gangashetty P."/>
            <person name="Hamidou F."/>
            <person name="Sanogo M.D."/>
            <person name="Zwaenepoel A."/>
            <person name="Wallace J."/>
            <person name="Van De Peer Y."/>
            <person name="Van Deynze A."/>
        </authorList>
    </citation>
    <scope>NUCLEOTIDE SEQUENCE</scope>
    <source>
        <tissue evidence="7">Leaves</tissue>
    </source>
</reference>
<evidence type="ECO:0000256" key="3">
    <source>
        <dbReference type="ARBA" id="ARBA00022723"/>
    </source>
</evidence>
<dbReference type="PANTHER" id="PTHR31225:SF252">
    <property type="entry name" value="TERPENE SYNTHASE 12-RELATED"/>
    <property type="match status" value="1"/>
</dbReference>
<dbReference type="GO" id="GO:0016102">
    <property type="term" value="P:diterpenoid biosynthetic process"/>
    <property type="evidence" value="ECO:0007669"/>
    <property type="project" value="InterPro"/>
</dbReference>
<dbReference type="OrthoDB" id="746449at2759"/>
<dbReference type="InterPro" id="IPR044814">
    <property type="entry name" value="Terpene_cyclase_plant_C1"/>
</dbReference>
<evidence type="ECO:0000256" key="4">
    <source>
        <dbReference type="ARBA" id="ARBA00022842"/>
    </source>
</evidence>
<dbReference type="InterPro" id="IPR008949">
    <property type="entry name" value="Isoprenoid_synthase_dom_sf"/>
</dbReference>
<dbReference type="SFLD" id="SFLDG01019">
    <property type="entry name" value="Terpene_Cyclase_Like_1_C_Termi"/>
    <property type="match status" value="1"/>
</dbReference>
<dbReference type="InterPro" id="IPR050148">
    <property type="entry name" value="Terpene_synthase-like"/>
</dbReference>
<dbReference type="SFLD" id="SFLDS00005">
    <property type="entry name" value="Isoprenoid_Synthase_Type_I"/>
    <property type="match status" value="1"/>
</dbReference>
<keyword evidence="4" id="KW-0460">Magnesium</keyword>
<dbReference type="CDD" id="cd00684">
    <property type="entry name" value="Terpene_cyclase_plant_C1"/>
    <property type="match status" value="1"/>
</dbReference>
<keyword evidence="3" id="KW-0479">Metal-binding</keyword>
<dbReference type="SUPFAM" id="SSF48239">
    <property type="entry name" value="Terpenoid cyclases/Protein prenyltransferases"/>
    <property type="match status" value="1"/>
</dbReference>
<dbReference type="InterPro" id="IPR008930">
    <property type="entry name" value="Terpenoid_cyclase/PrenylTrfase"/>
</dbReference>
<organism evidence="7 8">
    <name type="scientific">Digitaria exilis</name>
    <dbReference type="NCBI Taxonomy" id="1010633"/>
    <lineage>
        <taxon>Eukaryota</taxon>
        <taxon>Viridiplantae</taxon>
        <taxon>Streptophyta</taxon>
        <taxon>Embryophyta</taxon>
        <taxon>Tracheophyta</taxon>
        <taxon>Spermatophyta</taxon>
        <taxon>Magnoliopsida</taxon>
        <taxon>Liliopsida</taxon>
        <taxon>Poales</taxon>
        <taxon>Poaceae</taxon>
        <taxon>PACMAD clade</taxon>
        <taxon>Panicoideae</taxon>
        <taxon>Panicodae</taxon>
        <taxon>Paniceae</taxon>
        <taxon>Anthephorinae</taxon>
        <taxon>Digitaria</taxon>
    </lineage>
</organism>
<dbReference type="Pfam" id="PF01397">
    <property type="entry name" value="Terpene_synth"/>
    <property type="match status" value="1"/>
</dbReference>
<dbReference type="EMBL" id="JACEFO010002197">
    <property type="protein sequence ID" value="KAF8674454.1"/>
    <property type="molecule type" value="Genomic_DNA"/>
</dbReference>
<dbReference type="Gene3D" id="1.10.600.10">
    <property type="entry name" value="Farnesyl Diphosphate Synthase"/>
    <property type="match status" value="1"/>
</dbReference>
<evidence type="ECO:0000256" key="2">
    <source>
        <dbReference type="ARBA" id="ARBA00001946"/>
    </source>
</evidence>
<dbReference type="InterPro" id="IPR034741">
    <property type="entry name" value="Terpene_cyclase-like_1_C"/>
</dbReference>
<name>A0A835AWY3_9POAL</name>
<dbReference type="SUPFAM" id="SSF48576">
    <property type="entry name" value="Terpenoid synthases"/>
    <property type="match status" value="1"/>
</dbReference>
<dbReference type="InterPro" id="IPR036965">
    <property type="entry name" value="Terpene_synth_N_sf"/>
</dbReference>
<evidence type="ECO:0000259" key="6">
    <source>
        <dbReference type="Pfam" id="PF03936"/>
    </source>
</evidence>
<evidence type="ECO:0000313" key="8">
    <source>
        <dbReference type="Proteomes" id="UP000636709"/>
    </source>
</evidence>
<dbReference type="Proteomes" id="UP000636709">
    <property type="component" value="Unassembled WGS sequence"/>
</dbReference>
<dbReference type="GO" id="GO:0000287">
    <property type="term" value="F:magnesium ion binding"/>
    <property type="evidence" value="ECO:0007669"/>
    <property type="project" value="InterPro"/>
</dbReference>
<dbReference type="Pfam" id="PF03936">
    <property type="entry name" value="Terpene_synth_C"/>
    <property type="match status" value="1"/>
</dbReference>
<proteinExistence type="predicted"/>
<keyword evidence="8" id="KW-1185">Reference proteome</keyword>
<evidence type="ECO:0000259" key="5">
    <source>
        <dbReference type="Pfam" id="PF01397"/>
    </source>
</evidence>
<feature type="domain" description="Terpene synthase metal-binding" evidence="6">
    <location>
        <begin position="301"/>
        <end position="538"/>
    </location>
</feature>
<protein>
    <submittedName>
        <fullName evidence="7">Uncharacterized protein</fullName>
    </submittedName>
</protein>
<gene>
    <name evidence="7" type="ORF">HU200_048288</name>
</gene>
<sequence length="599" mass="68136">MLLKATVPSATAVWPVAGATTTRQSRQQHKQRCSLAAAETPDPWQPWRRTANYQPSSWDYDALLTPKSGGRDDLVWQFNHDKLKRSVKDMLLKRAGSSCKQLHLIDTMQRLGISYHFEEEIQSIISSISLEPANFQHSMGGDDDVASMALKFRLLRENGFSADTGIGIIILGLLKHNIYGKNCSKETLHRDVNVFLSLYEASYLAFRGEEILDVERTLSANALRDLMPSMTPHTRRGVAHALDLPLQWRAPRLETRWFIDHYAGDIGLHPLLLQFAKVDFNNVQGVHQQELSRLTKWWRHIGLCDKLTFSRDRLMECFHYANGIVWEAKHGACREMLARVANLIIHLDDVYDVYGTLDELMLFTDAIGRWDENPCERLPEYMKALYSVVYNTSNEVADNVLKEHGWSMHCLLRKAWHDISVSFLVEAKWHHGNYRPTLQEYLASGRVSCSAPLLLLHAFPMVNSEVSAKAFSLIQSYPRLVQSASLVLRLCNDSATHSAELQRGDAPSSIAIHMSESGTAEQDSRKAMEDLSIETWKTINQEAFGNCKFTRPFAKACVNLARISQCVYHKGDGFGETNDVKRKQINELFLEPVVERTNY</sequence>
<dbReference type="FunFam" id="1.10.600.10:FF:000007">
    <property type="entry name" value="Isoprene synthase, chloroplastic"/>
    <property type="match status" value="1"/>
</dbReference>
<comment type="cofactor">
    <cofactor evidence="1">
        <name>Mn(2+)</name>
        <dbReference type="ChEBI" id="CHEBI:29035"/>
    </cofactor>
</comment>
<dbReference type="InterPro" id="IPR005630">
    <property type="entry name" value="Terpene_synthase_metal-bd"/>
</dbReference>
<accession>A0A835AWY3</accession>
<feature type="domain" description="Terpene synthase N-terminal" evidence="5">
    <location>
        <begin position="79"/>
        <end position="242"/>
    </location>
</feature>